<accession>A0A8J6XNC9</accession>
<dbReference type="Proteomes" id="UP000629098">
    <property type="component" value="Unassembled WGS sequence"/>
</dbReference>
<evidence type="ECO:0000313" key="3">
    <source>
        <dbReference type="Proteomes" id="UP000629098"/>
    </source>
</evidence>
<dbReference type="EMBL" id="JACXAE010000075">
    <property type="protein sequence ID" value="MBD2775105.1"/>
    <property type="molecule type" value="Genomic_DNA"/>
</dbReference>
<reference evidence="2" key="1">
    <citation type="submission" date="2020-09" db="EMBL/GenBank/DDBJ databases">
        <title>Iningainema tapete sp. nov. (Scytonemataceae, Cyanobacteria) from greenhouses in central Florida (USA) produces two types of nodularin with biosynthetic potential for microcystin-LR and anabaenopeptins.</title>
        <authorList>
            <person name="Berthold D.E."/>
            <person name="Lefler F.W."/>
            <person name="Huang I.-S."/>
            <person name="Abdulla H."/>
            <person name="Zimba P.V."/>
            <person name="Laughinghouse H.D. IV."/>
        </authorList>
    </citation>
    <scope>NUCLEOTIDE SEQUENCE</scope>
    <source>
        <strain evidence="2">BLCCT55</strain>
    </source>
</reference>
<gene>
    <name evidence="2" type="ORF">ICL16_24325</name>
</gene>
<keyword evidence="1" id="KW-0472">Membrane</keyword>
<feature type="transmembrane region" description="Helical" evidence="1">
    <location>
        <begin position="37"/>
        <end position="60"/>
    </location>
</feature>
<comment type="caution">
    <text evidence="2">The sequence shown here is derived from an EMBL/GenBank/DDBJ whole genome shotgun (WGS) entry which is preliminary data.</text>
</comment>
<keyword evidence="3" id="KW-1185">Reference proteome</keyword>
<organism evidence="2 3">
    <name type="scientific">Iningainema tapete BLCC-T55</name>
    <dbReference type="NCBI Taxonomy" id="2748662"/>
    <lineage>
        <taxon>Bacteria</taxon>
        <taxon>Bacillati</taxon>
        <taxon>Cyanobacteriota</taxon>
        <taxon>Cyanophyceae</taxon>
        <taxon>Nostocales</taxon>
        <taxon>Scytonemataceae</taxon>
        <taxon>Iningainema tapete</taxon>
    </lineage>
</organism>
<feature type="transmembrane region" description="Helical" evidence="1">
    <location>
        <begin position="136"/>
        <end position="155"/>
    </location>
</feature>
<protein>
    <submittedName>
        <fullName evidence="2">Uncharacterized protein</fullName>
    </submittedName>
</protein>
<proteinExistence type="predicted"/>
<dbReference type="AlphaFoldDB" id="A0A8J6XNC9"/>
<sequence length="281" mass="32284">MSSESHNPSSTNLLGSFVGFLSVLGIFLYFIGWIYRWAYFGFFEVEIITLDLPIQSFLLLSIQVILGNHWAFIRCIFVIFITTFLIKLTLWLIRSPNTDTSSSTKRFLKKEWIKNLHNFWLFQPLRYFAQLLPLPFRHEAVIVIWILVALFWLACWQGTTDAFRDAVNETSTRPIITLVSPSDKLTLGRNLDDLLTNPSLKGSRIIGDVEQFKQILGRETNDTTDPKQPIIWRLLIENRNWVYLFPAMPSGAKANQRPPVLVINASDGGVRLLILSRPKLG</sequence>
<evidence type="ECO:0000256" key="1">
    <source>
        <dbReference type="SAM" id="Phobius"/>
    </source>
</evidence>
<keyword evidence="1" id="KW-1133">Transmembrane helix</keyword>
<feature type="transmembrane region" description="Helical" evidence="1">
    <location>
        <begin position="12"/>
        <end position="31"/>
    </location>
</feature>
<feature type="transmembrane region" description="Helical" evidence="1">
    <location>
        <begin position="72"/>
        <end position="93"/>
    </location>
</feature>
<dbReference type="RefSeq" id="WP_190833058.1">
    <property type="nucleotide sequence ID" value="NZ_CAWPPI010000075.1"/>
</dbReference>
<name>A0A8J6XNC9_9CYAN</name>
<evidence type="ECO:0000313" key="2">
    <source>
        <dbReference type="EMBL" id="MBD2775105.1"/>
    </source>
</evidence>
<keyword evidence="1" id="KW-0812">Transmembrane</keyword>